<evidence type="ECO:0000313" key="2">
    <source>
        <dbReference type="EMBL" id="ORX44835.1"/>
    </source>
</evidence>
<sequence>MYNAINVILNNFYLLIFLNISLILISQKVKATSIKNEYDLNNIIKKKDQSNLILNIDSNINISSNISIMNSFQKISFIGNDKDSSVLKFTNKNYKIYFSENVKEIEIINITLYGNLQFNNNIIINLNSTSINGNIYSNSNKKDGYINISNVTYRATSVSTDYCVDLSGNIEIDNSLFFGSTLCGLRLFNFNGLNKYYLKIKDTYFNGEYKCSCLSINRANDVNIYSSSFENGYNSELNYGGGGIYIIDSKIFIQYCTFKNIFSEKNGGVLHIDNALSFTADHIDVYNSTSVNCGSMAYITTEYENNSELVFKNFRQFDTGIEKEILDGGTIMILKKNAKVSIDNYYAENIISNHCANAFTLEDHSKILVKNIYISNIRTNCWDSVFINTVNSKNVNIRAVNVTINEAYQVKDEAGLLLWLNDNSQANLTDECPVTIDNLEVKNFKSNTYQEFIVIYTISKEKGLN</sequence>
<keyword evidence="1" id="KW-1133">Transmembrane helix</keyword>
<reference evidence="2 3" key="2">
    <citation type="submission" date="2016-08" db="EMBL/GenBank/DDBJ databases">
        <title>Pervasive Adenine N6-methylation of Active Genes in Fungi.</title>
        <authorList>
            <consortium name="DOE Joint Genome Institute"/>
            <person name="Mondo S.J."/>
            <person name="Dannebaum R.O."/>
            <person name="Kuo R.C."/>
            <person name="Labutti K."/>
            <person name="Haridas S."/>
            <person name="Kuo A."/>
            <person name="Salamov A."/>
            <person name="Ahrendt S.R."/>
            <person name="Lipzen A."/>
            <person name="Sullivan W."/>
            <person name="Andreopoulos W.B."/>
            <person name="Clum A."/>
            <person name="Lindquist E."/>
            <person name="Daum C."/>
            <person name="Ramamoorthy G.K."/>
            <person name="Gryganskyi A."/>
            <person name="Culley D."/>
            <person name="Magnuson J.K."/>
            <person name="James T.Y."/>
            <person name="O'Malley M.A."/>
            <person name="Stajich J.E."/>
            <person name="Spatafora J.W."/>
            <person name="Visel A."/>
            <person name="Grigoriev I.V."/>
        </authorList>
    </citation>
    <scope>NUCLEOTIDE SEQUENCE [LARGE SCALE GENOMIC DNA]</scope>
    <source>
        <strain evidence="3">finn</strain>
    </source>
</reference>
<gene>
    <name evidence="2" type="ORF">BCR36DRAFT_300750</name>
</gene>
<evidence type="ECO:0008006" key="4">
    <source>
        <dbReference type="Google" id="ProtNLM"/>
    </source>
</evidence>
<dbReference type="AlphaFoldDB" id="A0A1Y1V0Y7"/>
<name>A0A1Y1V0Y7_9FUNG</name>
<protein>
    <recommendedName>
        <fullName evidence="4">Right handed beta helix domain-containing protein</fullName>
    </recommendedName>
</protein>
<dbReference type="STRING" id="1754191.A0A1Y1V0Y7"/>
<keyword evidence="1" id="KW-0472">Membrane</keyword>
<comment type="caution">
    <text evidence="2">The sequence shown here is derived from an EMBL/GenBank/DDBJ whole genome shotgun (WGS) entry which is preliminary data.</text>
</comment>
<dbReference type="OrthoDB" id="10501302at2759"/>
<accession>A0A1Y1V0Y7</accession>
<keyword evidence="1" id="KW-0812">Transmembrane</keyword>
<evidence type="ECO:0000256" key="1">
    <source>
        <dbReference type="SAM" id="Phobius"/>
    </source>
</evidence>
<organism evidence="2 3">
    <name type="scientific">Piromyces finnis</name>
    <dbReference type="NCBI Taxonomy" id="1754191"/>
    <lineage>
        <taxon>Eukaryota</taxon>
        <taxon>Fungi</taxon>
        <taxon>Fungi incertae sedis</taxon>
        <taxon>Chytridiomycota</taxon>
        <taxon>Chytridiomycota incertae sedis</taxon>
        <taxon>Neocallimastigomycetes</taxon>
        <taxon>Neocallimastigales</taxon>
        <taxon>Neocallimastigaceae</taxon>
        <taxon>Piromyces</taxon>
    </lineage>
</organism>
<evidence type="ECO:0000313" key="3">
    <source>
        <dbReference type="Proteomes" id="UP000193719"/>
    </source>
</evidence>
<dbReference type="Proteomes" id="UP000193719">
    <property type="component" value="Unassembled WGS sequence"/>
</dbReference>
<dbReference type="EMBL" id="MCFH01000043">
    <property type="protein sequence ID" value="ORX44835.1"/>
    <property type="molecule type" value="Genomic_DNA"/>
</dbReference>
<reference evidence="2 3" key="1">
    <citation type="submission" date="2016-08" db="EMBL/GenBank/DDBJ databases">
        <title>Genomes of anaerobic fungi encode conserved fungal cellulosomes for biomass hydrolysis.</title>
        <authorList>
            <consortium name="DOE Joint Genome Institute"/>
            <person name="Haitjema C.H."/>
            <person name="Gilmore S.P."/>
            <person name="Henske J.K."/>
            <person name="Solomon K.V."/>
            <person name="De Groot R."/>
            <person name="Kuo A."/>
            <person name="Mondo S.J."/>
            <person name="Salamov A.A."/>
            <person name="Labutti K."/>
            <person name="Zhao Z."/>
            <person name="Chiniquy J."/>
            <person name="Barry K."/>
            <person name="Brewer H.M."/>
            <person name="Purvine S.O."/>
            <person name="Wright A.T."/>
            <person name="Boxma B."/>
            <person name="Van Alen T."/>
            <person name="Hackstein J.H."/>
            <person name="Baker S.E."/>
            <person name="Grigoriev I.V."/>
            <person name="O'Malley M.A."/>
        </authorList>
    </citation>
    <scope>NUCLEOTIDE SEQUENCE [LARGE SCALE GENOMIC DNA]</scope>
    <source>
        <strain evidence="3">finn</strain>
    </source>
</reference>
<feature type="transmembrane region" description="Helical" evidence="1">
    <location>
        <begin position="7"/>
        <end position="25"/>
    </location>
</feature>
<keyword evidence="3" id="KW-1185">Reference proteome</keyword>
<proteinExistence type="predicted"/>